<evidence type="ECO:0000313" key="3">
    <source>
        <dbReference type="Proteomes" id="UP000196158"/>
    </source>
</evidence>
<dbReference type="GO" id="GO:0042790">
    <property type="term" value="P:nucleolar large rRNA transcription by RNA polymerase I"/>
    <property type="evidence" value="ECO:0007669"/>
    <property type="project" value="TreeGrafter"/>
</dbReference>
<dbReference type="GO" id="GO:0001164">
    <property type="term" value="F:RNA polymerase I core promoter sequence-specific DNA binding"/>
    <property type="evidence" value="ECO:0007669"/>
    <property type="project" value="InterPro"/>
</dbReference>
<keyword evidence="3" id="KW-1185">Reference proteome</keyword>
<dbReference type="OrthoDB" id="2159786at2759"/>
<reference evidence="2 3" key="1">
    <citation type="submission" date="2017-04" db="EMBL/GenBank/DDBJ databases">
        <authorList>
            <person name="Afonso C.L."/>
            <person name="Miller P.J."/>
            <person name="Scott M.A."/>
            <person name="Spackman E."/>
            <person name="Goraichik I."/>
            <person name="Dimitrov K.M."/>
            <person name="Suarez D.L."/>
            <person name="Swayne D.E."/>
        </authorList>
    </citation>
    <scope>NUCLEOTIDE SEQUENCE [LARGE SCALE GENOMIC DNA]</scope>
</reference>
<organism evidence="2 3">
    <name type="scientific">Maudiozyma saulgeensis</name>
    <dbReference type="NCBI Taxonomy" id="1789683"/>
    <lineage>
        <taxon>Eukaryota</taxon>
        <taxon>Fungi</taxon>
        <taxon>Dikarya</taxon>
        <taxon>Ascomycota</taxon>
        <taxon>Saccharomycotina</taxon>
        <taxon>Saccharomycetes</taxon>
        <taxon>Saccharomycetales</taxon>
        <taxon>Saccharomycetaceae</taxon>
        <taxon>Maudiozyma</taxon>
    </lineage>
</organism>
<accession>A0A1X7RBI2</accession>
<dbReference type="AlphaFoldDB" id="A0A1X7RBI2"/>
<sequence length="400" mass="47957">MFELPIVDGYENSQTYLAERKLKYRYFNQSHKRYQRYLESKGKTDVALRNEQEQDEDDEDDDIERRHNYEERLYFKRYEKPQNSYEIWRLNNKKRKREPLQQRTMSYTDISEIEDYGKRKSQHLYYSNHKLVEDFQNQVDGYELLKRKTPVVKNVDLKVVETLTQLLHINIIRRKWNVAYRVFAQLVRIPTVDIRSIWNLGVEIMSHAQENNDSEQKMTLEFLEWMTKVYSSRAKYVEGINHKLAPIFRSGSKDHTAKYVTTLLWRSLYVASAKALDNDHNTDDTNQEHSSISDEALQLLIEKINDLLIIPTYMEESEIWFVQAMCHVVKTDYLTRQMSSNRVDSINDIRRNDVTAAIKTAERCLEECLKRTAGDTVLFRFPDRYIRRQLRQLEHRIANE</sequence>
<dbReference type="EMBL" id="FXLY01000016">
    <property type="protein sequence ID" value="SMN22971.1"/>
    <property type="molecule type" value="Genomic_DNA"/>
</dbReference>
<name>A0A1X7RBI2_9SACH</name>
<proteinExistence type="predicted"/>
<protein>
    <submittedName>
        <fullName evidence="2">Similar to Saccharomyces cerevisiae YML043C RRN11 Component of the core factor (CF) rDNA transcription factor complex</fullName>
    </submittedName>
</protein>
<feature type="region of interest" description="Disordered" evidence="1">
    <location>
        <begin position="38"/>
        <end position="64"/>
    </location>
</feature>
<dbReference type="GO" id="GO:0017025">
    <property type="term" value="F:TBP-class protein binding"/>
    <property type="evidence" value="ECO:0007669"/>
    <property type="project" value="TreeGrafter"/>
</dbReference>
<gene>
    <name evidence="2" type="ORF">KASA_0C00528G</name>
</gene>
<feature type="compositionally biased region" description="Basic and acidic residues" evidence="1">
    <location>
        <begin position="38"/>
        <end position="52"/>
    </location>
</feature>
<dbReference type="STRING" id="1789683.A0A1X7RBI2"/>
<dbReference type="GO" id="GO:0070860">
    <property type="term" value="C:RNA polymerase I core factor complex"/>
    <property type="evidence" value="ECO:0007669"/>
    <property type="project" value="TreeGrafter"/>
</dbReference>
<feature type="compositionally biased region" description="Acidic residues" evidence="1">
    <location>
        <begin position="53"/>
        <end position="62"/>
    </location>
</feature>
<dbReference type="PANTHER" id="PTHR28244">
    <property type="entry name" value="RNA POLYMERASE I-SPECIFIC TRANSCRIPTION INITIATION FACTOR RRN11"/>
    <property type="match status" value="1"/>
</dbReference>
<dbReference type="Proteomes" id="UP000196158">
    <property type="component" value="Unassembled WGS sequence"/>
</dbReference>
<evidence type="ECO:0000256" key="1">
    <source>
        <dbReference type="SAM" id="MobiDB-lite"/>
    </source>
</evidence>
<dbReference type="Pfam" id="PF04090">
    <property type="entry name" value="Rrn11"/>
    <property type="match status" value="1"/>
</dbReference>
<dbReference type="GO" id="GO:0001181">
    <property type="term" value="F:RNA polymerase I general transcription initiation factor activity"/>
    <property type="evidence" value="ECO:0007669"/>
    <property type="project" value="InterPro"/>
</dbReference>
<dbReference type="PANTHER" id="PTHR28244:SF1">
    <property type="entry name" value="RNA POLYMERASE I-SPECIFIC TRANSCRIPTION INITIATION FACTOR RRN11"/>
    <property type="match status" value="1"/>
</dbReference>
<dbReference type="InterPro" id="IPR007224">
    <property type="entry name" value="TIF_Rrn11"/>
</dbReference>
<dbReference type="InterPro" id="IPR053029">
    <property type="entry name" value="RNA_pol_I-specific_init_factor"/>
</dbReference>
<evidence type="ECO:0000313" key="2">
    <source>
        <dbReference type="EMBL" id="SMN22971.1"/>
    </source>
</evidence>